<evidence type="ECO:0000256" key="6">
    <source>
        <dbReference type="ARBA" id="ARBA00023235"/>
    </source>
</evidence>
<dbReference type="InterPro" id="IPR015391">
    <property type="entry name" value="SurA_N"/>
</dbReference>
<keyword evidence="5 7" id="KW-0143">Chaperone</keyword>
<dbReference type="InterPro" id="IPR000297">
    <property type="entry name" value="PPIase_PpiC"/>
</dbReference>
<dbReference type="HAMAP" id="MF_01183">
    <property type="entry name" value="Chaperone_SurA"/>
    <property type="match status" value="1"/>
</dbReference>
<comment type="function">
    <text evidence="7">Chaperone involved in the correct folding and assembly of outer membrane proteins. Recognizes specific patterns of aromatic residues and the orientation of their side chains, which are found more frequently in integral outer membrane proteins. May act in both early periplasmic and late outer membrane-associated steps of protein maturation.</text>
</comment>
<dbReference type="SUPFAM" id="SSF109998">
    <property type="entry name" value="Triger factor/SurA peptide-binding domain-like"/>
    <property type="match status" value="1"/>
</dbReference>
<comment type="caution">
    <text evidence="9">The sequence shown here is derived from an EMBL/GenBank/DDBJ whole genome shotgun (WGS) entry which is preliminary data.</text>
</comment>
<keyword evidence="10" id="KW-1185">Reference proteome</keyword>
<reference evidence="10" key="1">
    <citation type="journal article" date="2019" name="Int. J. Syst. Evol. Microbiol.">
        <title>The Global Catalogue of Microorganisms (GCM) 10K type strain sequencing project: providing services to taxonomists for standard genome sequencing and annotation.</title>
        <authorList>
            <consortium name="The Broad Institute Genomics Platform"/>
            <consortium name="The Broad Institute Genome Sequencing Center for Infectious Disease"/>
            <person name="Wu L."/>
            <person name="Ma J."/>
        </authorList>
    </citation>
    <scope>NUCLEOTIDE SEQUENCE [LARGE SCALE GENOMIC DNA]</scope>
    <source>
        <strain evidence="10">NBRC 110044</strain>
    </source>
</reference>
<evidence type="ECO:0000256" key="7">
    <source>
        <dbReference type="HAMAP-Rule" id="MF_01183"/>
    </source>
</evidence>
<dbReference type="EMBL" id="BSOG01000001">
    <property type="protein sequence ID" value="GLR12117.1"/>
    <property type="molecule type" value="Genomic_DNA"/>
</dbReference>
<keyword evidence="4 7" id="KW-0697">Rotamase</keyword>
<accession>A0ABQ5YEV0</accession>
<protein>
    <recommendedName>
        <fullName evidence="7">Chaperone SurA</fullName>
    </recommendedName>
    <alternativeName>
        <fullName evidence="7">Peptidyl-prolyl cis-trans isomerase SurA</fullName>
        <shortName evidence="7">PPIase SurA</shortName>
        <ecNumber evidence="7">5.2.1.8</ecNumber>
    </alternativeName>
    <alternativeName>
        <fullName evidence="7">Rotamase SurA</fullName>
    </alternativeName>
</protein>
<dbReference type="InterPro" id="IPR046357">
    <property type="entry name" value="PPIase_dom_sf"/>
</dbReference>
<dbReference type="InterPro" id="IPR023034">
    <property type="entry name" value="PPIase_SurA"/>
</dbReference>
<comment type="domain">
    <text evidence="7">The PPIase activity resides only in the second parvulin domain. The N-terminal region and the C-terminal tail are necessary and sufficient for the chaperone activity of SurA. The PPIase activity is dispensable for SurA to function as a chaperone. The N-terminal region and the C-terminal tail are also required for porin recognition.</text>
</comment>
<feature type="chain" id="PRO_5044940188" description="Chaperone SurA" evidence="7">
    <location>
        <begin position="24"/>
        <end position="432"/>
    </location>
</feature>
<dbReference type="PANTHER" id="PTHR47637:SF1">
    <property type="entry name" value="CHAPERONE SURA"/>
    <property type="match status" value="1"/>
</dbReference>
<dbReference type="Pfam" id="PF09312">
    <property type="entry name" value="SurA_N"/>
    <property type="match status" value="1"/>
</dbReference>
<dbReference type="Pfam" id="PF00639">
    <property type="entry name" value="Rotamase"/>
    <property type="match status" value="2"/>
</dbReference>
<dbReference type="Gene3D" id="1.10.4030.10">
    <property type="entry name" value="Porin chaperone SurA, peptide-binding domain"/>
    <property type="match status" value="1"/>
</dbReference>
<dbReference type="Gene3D" id="3.10.50.40">
    <property type="match status" value="2"/>
</dbReference>
<gene>
    <name evidence="7 9" type="primary">surA</name>
    <name evidence="9" type="ORF">GCM10007907_09070</name>
</gene>
<dbReference type="SUPFAM" id="SSF54534">
    <property type="entry name" value="FKBP-like"/>
    <property type="match status" value="2"/>
</dbReference>
<evidence type="ECO:0000313" key="10">
    <source>
        <dbReference type="Proteomes" id="UP001156706"/>
    </source>
</evidence>
<evidence type="ECO:0000256" key="1">
    <source>
        <dbReference type="ARBA" id="ARBA00022729"/>
    </source>
</evidence>
<organism evidence="9 10">
    <name type="scientific">Chitinimonas prasina</name>
    <dbReference type="NCBI Taxonomy" id="1434937"/>
    <lineage>
        <taxon>Bacteria</taxon>
        <taxon>Pseudomonadati</taxon>
        <taxon>Pseudomonadota</taxon>
        <taxon>Betaproteobacteria</taxon>
        <taxon>Neisseriales</taxon>
        <taxon>Chitinibacteraceae</taxon>
        <taxon>Chitinimonas</taxon>
    </lineage>
</organism>
<keyword evidence="2 7" id="KW-0677">Repeat</keyword>
<proteinExistence type="inferred from homology"/>
<dbReference type="PANTHER" id="PTHR47637">
    <property type="entry name" value="CHAPERONE SURA"/>
    <property type="match status" value="1"/>
</dbReference>
<feature type="domain" description="PpiC" evidence="8">
    <location>
        <begin position="175"/>
        <end position="276"/>
    </location>
</feature>
<keyword evidence="1 7" id="KW-0732">Signal</keyword>
<name>A0ABQ5YEV0_9NEIS</name>
<comment type="catalytic activity">
    <reaction evidence="7">
        <text>[protein]-peptidylproline (omega=180) = [protein]-peptidylproline (omega=0)</text>
        <dbReference type="Rhea" id="RHEA:16237"/>
        <dbReference type="Rhea" id="RHEA-COMP:10747"/>
        <dbReference type="Rhea" id="RHEA-COMP:10748"/>
        <dbReference type="ChEBI" id="CHEBI:83833"/>
        <dbReference type="ChEBI" id="CHEBI:83834"/>
        <dbReference type="EC" id="5.2.1.8"/>
    </reaction>
</comment>
<comment type="subcellular location">
    <subcellularLocation>
        <location evidence="7">Periplasm</location>
    </subcellularLocation>
    <text evidence="7">Is capable of associating with the outer membrane.</text>
</comment>
<feature type="domain" description="PpiC" evidence="8">
    <location>
        <begin position="286"/>
        <end position="384"/>
    </location>
</feature>
<sequence precursor="true">MTATLSRLAAALLASSLLATAHAADPLTLDRIVAVVNKTVITEYELNTRVRSVTANLQRQKIALPAEDVLRRQVLDRLVNEKVLSDYAADTGIRVDERQLDQTMERIAGQNQLNLSQFKAALEKEGTSYPAFREQIRQDMQIQRLREREVDNRIYVTDAEIDQYLAANPDQAKAELEYRLSHILVAIPEGSGQDVVTTKGQRAAEAARQLAGGKPFAEVAAAFSDAGDALSGGELGWRSAGRLPPLFLEALNKLEAGGVTQVLRSPAGFHLVKLQEKRQRDGKEIIKQTHTRHILVKVNELTSDTDAKNRIQELRERIVNGAAFEEQAKLHSEDGSAQKGGDLDWISPGDTVPEFEQAMNALQPGELSQAVRSPFGWHLIQVIERRDQDVTQDKRRTRVRMELRERKSDEQYEDWARQQRDQAFVEIRLDDK</sequence>
<evidence type="ECO:0000256" key="5">
    <source>
        <dbReference type="ARBA" id="ARBA00023186"/>
    </source>
</evidence>
<evidence type="ECO:0000313" key="9">
    <source>
        <dbReference type="EMBL" id="GLR12117.1"/>
    </source>
</evidence>
<dbReference type="InterPro" id="IPR027304">
    <property type="entry name" value="Trigger_fact/SurA_dom_sf"/>
</dbReference>
<keyword evidence="3 7" id="KW-0574">Periplasm</keyword>
<evidence type="ECO:0000259" key="8">
    <source>
        <dbReference type="PROSITE" id="PS50198"/>
    </source>
</evidence>
<dbReference type="PROSITE" id="PS50198">
    <property type="entry name" value="PPIC_PPIASE_2"/>
    <property type="match status" value="2"/>
</dbReference>
<dbReference type="RefSeq" id="WP_284195254.1">
    <property type="nucleotide sequence ID" value="NZ_BSOG01000001.1"/>
</dbReference>
<feature type="signal peptide" evidence="7">
    <location>
        <begin position="1"/>
        <end position="23"/>
    </location>
</feature>
<dbReference type="InterPro" id="IPR050280">
    <property type="entry name" value="OMP_Chaperone_SurA"/>
</dbReference>
<dbReference type="Proteomes" id="UP001156706">
    <property type="component" value="Unassembled WGS sequence"/>
</dbReference>
<evidence type="ECO:0000256" key="2">
    <source>
        <dbReference type="ARBA" id="ARBA00022737"/>
    </source>
</evidence>
<evidence type="ECO:0000256" key="3">
    <source>
        <dbReference type="ARBA" id="ARBA00022764"/>
    </source>
</evidence>
<dbReference type="EC" id="5.2.1.8" evidence="7"/>
<evidence type="ECO:0000256" key="4">
    <source>
        <dbReference type="ARBA" id="ARBA00023110"/>
    </source>
</evidence>
<keyword evidence="6 7" id="KW-0413">Isomerase</keyword>